<dbReference type="InterPro" id="IPR028934">
    <property type="entry name" value="Vps26-related"/>
</dbReference>
<organism evidence="2 3">
    <name type="scientific">Caulochytrium protostelioides</name>
    <dbReference type="NCBI Taxonomy" id="1555241"/>
    <lineage>
        <taxon>Eukaryota</taxon>
        <taxon>Fungi</taxon>
        <taxon>Fungi incertae sedis</taxon>
        <taxon>Chytridiomycota</taxon>
        <taxon>Chytridiomycota incertae sedis</taxon>
        <taxon>Chytridiomycetes</taxon>
        <taxon>Caulochytriales</taxon>
        <taxon>Caulochytriaceae</taxon>
        <taxon>Caulochytrium</taxon>
    </lineage>
</organism>
<dbReference type="PANTHER" id="PTHR12233">
    <property type="entry name" value="VACUOLAR PROTEIN SORTING 26 RELATED"/>
    <property type="match status" value="1"/>
</dbReference>
<dbReference type="AlphaFoldDB" id="A0A4P9WVV3"/>
<dbReference type="Pfam" id="PF03643">
    <property type="entry name" value="Vps26"/>
    <property type="match status" value="1"/>
</dbReference>
<reference evidence="3" key="1">
    <citation type="journal article" date="2018" name="Nat. Microbiol.">
        <title>Leveraging single-cell genomics to expand the fungal tree of life.</title>
        <authorList>
            <person name="Ahrendt S.R."/>
            <person name="Quandt C.A."/>
            <person name="Ciobanu D."/>
            <person name="Clum A."/>
            <person name="Salamov A."/>
            <person name="Andreopoulos B."/>
            <person name="Cheng J.F."/>
            <person name="Woyke T."/>
            <person name="Pelin A."/>
            <person name="Henrissat B."/>
            <person name="Reynolds N.K."/>
            <person name="Benny G.L."/>
            <person name="Smith M.E."/>
            <person name="James T.Y."/>
            <person name="Grigoriev I.V."/>
        </authorList>
    </citation>
    <scope>NUCLEOTIDE SEQUENCE [LARGE SCALE GENOMIC DNA]</scope>
    <source>
        <strain evidence="3">ATCC 52028</strain>
    </source>
</reference>
<gene>
    <name evidence="2" type="ORF">CAUPRSCDRAFT_1292</name>
</gene>
<name>A0A4P9WVV3_9FUNG</name>
<sequence>MSLFGLGKTAEIEIVFDDEDSRKAIEMKVDKDQKARFPLYFDGETVRGQVLLRVRDGKRIEHQGVRIQFIG</sequence>
<proteinExistence type="inferred from homology"/>
<dbReference type="Gene3D" id="2.60.40.640">
    <property type="match status" value="1"/>
</dbReference>
<evidence type="ECO:0000313" key="2">
    <source>
        <dbReference type="EMBL" id="RKO96278.1"/>
    </source>
</evidence>
<dbReference type="GO" id="GO:0006886">
    <property type="term" value="P:intracellular protein transport"/>
    <property type="evidence" value="ECO:0007669"/>
    <property type="project" value="InterPro"/>
</dbReference>
<evidence type="ECO:0000313" key="3">
    <source>
        <dbReference type="Proteomes" id="UP000268535"/>
    </source>
</evidence>
<dbReference type="EMBL" id="ML010133">
    <property type="protein sequence ID" value="RKO96278.1"/>
    <property type="molecule type" value="Genomic_DNA"/>
</dbReference>
<evidence type="ECO:0000256" key="1">
    <source>
        <dbReference type="ARBA" id="ARBA00009100"/>
    </source>
</evidence>
<dbReference type="Proteomes" id="UP000268535">
    <property type="component" value="Unassembled WGS sequence"/>
</dbReference>
<comment type="similarity">
    <text evidence="1">Belongs to the VPS26 family.</text>
</comment>
<dbReference type="InterPro" id="IPR014752">
    <property type="entry name" value="Arrestin-like_C"/>
</dbReference>
<feature type="non-terminal residue" evidence="2">
    <location>
        <position position="71"/>
    </location>
</feature>
<protein>
    <submittedName>
        <fullName evidence="2">Vacuolar protein sorting-associated protein 26</fullName>
    </submittedName>
</protein>
<accession>A0A4P9WVV3</accession>